<comment type="caution">
    <text evidence="1">The sequence shown here is derived from an EMBL/GenBank/DDBJ whole genome shotgun (WGS) entry which is preliminary data.</text>
</comment>
<gene>
    <name evidence="1" type="ORF">Srubr_75060</name>
</gene>
<evidence type="ECO:0000313" key="2">
    <source>
        <dbReference type="Proteomes" id="UP000646738"/>
    </source>
</evidence>
<keyword evidence="2" id="KW-1185">Reference proteome</keyword>
<protein>
    <submittedName>
        <fullName evidence="1">Uncharacterized protein</fullName>
    </submittedName>
</protein>
<sequence length="131" mass="13456">MLLDPENTLFVRGATPVLFLAGASVHDALPPLTAPDGAIPRCEGWSIVPRLTLCVVDGPGDHGVLVPALAAPVIGDTDDGTAPGRMADWCDDTERAGGAVVLSLDRLPQTLDWSALLSSGTTRGGFLPAMG</sequence>
<evidence type="ECO:0000313" key="1">
    <source>
        <dbReference type="EMBL" id="GHI57660.1"/>
    </source>
</evidence>
<dbReference type="Proteomes" id="UP000646738">
    <property type="component" value="Unassembled WGS sequence"/>
</dbReference>
<organism evidence="1 2">
    <name type="scientific">Streptomyces rubradiris</name>
    <name type="common">Streptomyces achromogenes subsp. rubradiris</name>
    <dbReference type="NCBI Taxonomy" id="285531"/>
    <lineage>
        <taxon>Bacteria</taxon>
        <taxon>Bacillati</taxon>
        <taxon>Actinomycetota</taxon>
        <taxon>Actinomycetes</taxon>
        <taxon>Kitasatosporales</taxon>
        <taxon>Streptomycetaceae</taxon>
        <taxon>Streptomyces</taxon>
    </lineage>
</organism>
<reference evidence="2" key="1">
    <citation type="submission" date="2023-07" db="EMBL/GenBank/DDBJ databases">
        <title>Whole genome shotgun sequence of Streptomyces achromogenes subsp. rubradiris NBRC 14000.</title>
        <authorList>
            <person name="Komaki H."/>
            <person name="Tamura T."/>
        </authorList>
    </citation>
    <scope>NUCLEOTIDE SEQUENCE [LARGE SCALE GENOMIC DNA]</scope>
    <source>
        <strain evidence="2">NBRC 14000</strain>
    </source>
</reference>
<proteinExistence type="predicted"/>
<name>A0ABQ3RPE3_STRRR</name>
<accession>A0ABQ3RPE3</accession>
<dbReference type="RefSeq" id="WP_189995519.1">
    <property type="nucleotide sequence ID" value="NZ_BNCB01000008.1"/>
</dbReference>
<dbReference type="EMBL" id="BNEA01000015">
    <property type="protein sequence ID" value="GHI57660.1"/>
    <property type="molecule type" value="Genomic_DNA"/>
</dbReference>